<accession>A0A3A6U9H8</accession>
<reference evidence="5 6" key="1">
    <citation type="submission" date="2018-09" db="EMBL/GenBank/DDBJ databases">
        <title>Phylogeny of the Shewanellaceae, and recommendation for two new genera, Pseudoshewanella and Parashewanella.</title>
        <authorList>
            <person name="Wang G."/>
        </authorList>
    </citation>
    <scope>NUCLEOTIDE SEQUENCE [LARGE SCALE GENOMIC DNA]</scope>
    <source>
        <strain evidence="5 6">KCTC 22492</strain>
    </source>
</reference>
<organism evidence="5 6">
    <name type="scientific">Parashewanella spongiae</name>
    <dbReference type="NCBI Taxonomy" id="342950"/>
    <lineage>
        <taxon>Bacteria</taxon>
        <taxon>Pseudomonadati</taxon>
        <taxon>Pseudomonadota</taxon>
        <taxon>Gammaproteobacteria</taxon>
        <taxon>Alteromonadales</taxon>
        <taxon>Shewanellaceae</taxon>
        <taxon>Parashewanella</taxon>
    </lineage>
</organism>
<dbReference type="InterPro" id="IPR017871">
    <property type="entry name" value="ABC_transporter-like_CS"/>
</dbReference>
<dbReference type="OrthoDB" id="9775490at2"/>
<dbReference type="InterPro" id="IPR050763">
    <property type="entry name" value="ABC_transporter_ATP-binding"/>
</dbReference>
<proteinExistence type="predicted"/>
<dbReference type="Gene3D" id="3.40.50.300">
    <property type="entry name" value="P-loop containing nucleotide triphosphate hydrolases"/>
    <property type="match status" value="1"/>
</dbReference>
<dbReference type="InterPro" id="IPR003593">
    <property type="entry name" value="AAA+_ATPase"/>
</dbReference>
<keyword evidence="2" id="KW-0547">Nucleotide-binding</keyword>
<dbReference type="Pfam" id="PF00005">
    <property type="entry name" value="ABC_tran"/>
    <property type="match status" value="1"/>
</dbReference>
<sequence>MMSEQMETVGRVNKLSFGYKENIVLNDVNLKIKQGETLSILGPNGAGKTTLIKAMLGQIKPKKGEISLLGYQAGDIGIRRLTGVMLQVSGVPDMSTVSEHIKLFQSYYPNPMSYQKVLGYSGLQEKEHEYSKNLSGGQKQRLLFALAICGNPKVLFLDEPTVGMDIDSRKALWEAIEQLKLTGTSIVLTTHYLEEADRLSDRVVILNRGNIIHEGTPKEIKTLIQVKCIKFTCNVEITNVSRAVNLSSHYDSDLQQFQYTIESSCAEETLKELFNRNVPLSDLTVTGADLEQAFTMINSLDDNSETILEVE</sequence>
<dbReference type="CDD" id="cd03230">
    <property type="entry name" value="ABC_DR_subfamily_A"/>
    <property type="match status" value="1"/>
</dbReference>
<evidence type="ECO:0000313" key="5">
    <source>
        <dbReference type="EMBL" id="RJY18161.1"/>
    </source>
</evidence>
<dbReference type="EMBL" id="QYYH01000030">
    <property type="protein sequence ID" value="RJY18161.1"/>
    <property type="molecule type" value="Genomic_DNA"/>
</dbReference>
<dbReference type="GO" id="GO:0005524">
    <property type="term" value="F:ATP binding"/>
    <property type="evidence" value="ECO:0007669"/>
    <property type="project" value="UniProtKB-KW"/>
</dbReference>
<dbReference type="PANTHER" id="PTHR42711:SF17">
    <property type="entry name" value="ABC TRANSPORTER ATP-BINDING PROTEIN"/>
    <property type="match status" value="1"/>
</dbReference>
<dbReference type="RefSeq" id="WP_121852853.1">
    <property type="nucleotide sequence ID" value="NZ_JAKILH010000028.1"/>
</dbReference>
<dbReference type="InterPro" id="IPR027417">
    <property type="entry name" value="P-loop_NTPase"/>
</dbReference>
<name>A0A3A6U9H8_9GAMM</name>
<evidence type="ECO:0000256" key="2">
    <source>
        <dbReference type="ARBA" id="ARBA00022741"/>
    </source>
</evidence>
<comment type="caution">
    <text evidence="5">The sequence shown here is derived from an EMBL/GenBank/DDBJ whole genome shotgun (WGS) entry which is preliminary data.</text>
</comment>
<dbReference type="AlphaFoldDB" id="A0A3A6U9H8"/>
<dbReference type="GO" id="GO:0016887">
    <property type="term" value="F:ATP hydrolysis activity"/>
    <property type="evidence" value="ECO:0007669"/>
    <property type="project" value="InterPro"/>
</dbReference>
<gene>
    <name evidence="5" type="ORF">D5R81_06540</name>
</gene>
<dbReference type="Proteomes" id="UP000273022">
    <property type="component" value="Unassembled WGS sequence"/>
</dbReference>
<dbReference type="SMART" id="SM00382">
    <property type="entry name" value="AAA"/>
    <property type="match status" value="1"/>
</dbReference>
<evidence type="ECO:0000313" key="6">
    <source>
        <dbReference type="Proteomes" id="UP000273022"/>
    </source>
</evidence>
<keyword evidence="3 5" id="KW-0067">ATP-binding</keyword>
<dbReference type="PROSITE" id="PS50893">
    <property type="entry name" value="ABC_TRANSPORTER_2"/>
    <property type="match status" value="1"/>
</dbReference>
<dbReference type="InterPro" id="IPR003439">
    <property type="entry name" value="ABC_transporter-like_ATP-bd"/>
</dbReference>
<evidence type="ECO:0000256" key="3">
    <source>
        <dbReference type="ARBA" id="ARBA00022840"/>
    </source>
</evidence>
<protein>
    <submittedName>
        <fullName evidence="5">ABC transporter ATP-binding protein</fullName>
    </submittedName>
</protein>
<dbReference type="PANTHER" id="PTHR42711">
    <property type="entry name" value="ABC TRANSPORTER ATP-BINDING PROTEIN"/>
    <property type="match status" value="1"/>
</dbReference>
<keyword evidence="6" id="KW-1185">Reference proteome</keyword>
<dbReference type="PROSITE" id="PS00211">
    <property type="entry name" value="ABC_TRANSPORTER_1"/>
    <property type="match status" value="1"/>
</dbReference>
<keyword evidence="1" id="KW-0813">Transport</keyword>
<evidence type="ECO:0000259" key="4">
    <source>
        <dbReference type="PROSITE" id="PS50893"/>
    </source>
</evidence>
<evidence type="ECO:0000256" key="1">
    <source>
        <dbReference type="ARBA" id="ARBA00022448"/>
    </source>
</evidence>
<dbReference type="SUPFAM" id="SSF52540">
    <property type="entry name" value="P-loop containing nucleoside triphosphate hydrolases"/>
    <property type="match status" value="1"/>
</dbReference>
<feature type="domain" description="ABC transporter" evidence="4">
    <location>
        <begin position="10"/>
        <end position="233"/>
    </location>
</feature>